<dbReference type="VEuPathDB" id="FungiDB:H257_08146"/>
<name>W4GG64_APHAT</name>
<gene>
    <name evidence="1" type="ORF">H257_08146</name>
</gene>
<sequence length="160" mass="17434">MLWLGEDEAEAILAFRGPGNTAYGSPVVTWAMSSGHPGVGVSLDGLRYSSWWKREPVVEHASVLGVPEELLAVFQEAAAKGKAESFLTGVLYLSTVVEYAEMFFRRLELQVDGELYTDFGIGAMALHFSDIVSGEALEEVFVTFPVTLHGAEHDRLAIVV</sequence>
<protein>
    <submittedName>
        <fullName evidence="1">Uncharacterized protein</fullName>
    </submittedName>
</protein>
<dbReference type="GeneID" id="20810142"/>
<evidence type="ECO:0000313" key="1">
    <source>
        <dbReference type="EMBL" id="ETV78655.1"/>
    </source>
</evidence>
<dbReference type="EMBL" id="KI913130">
    <property type="protein sequence ID" value="ETV78655.1"/>
    <property type="molecule type" value="Genomic_DNA"/>
</dbReference>
<dbReference type="AlphaFoldDB" id="W4GG64"/>
<dbReference type="RefSeq" id="XP_009832236.1">
    <property type="nucleotide sequence ID" value="XM_009833934.1"/>
</dbReference>
<proteinExistence type="predicted"/>
<reference evidence="1" key="1">
    <citation type="submission" date="2013-12" db="EMBL/GenBank/DDBJ databases">
        <title>The Genome Sequence of Aphanomyces astaci APO3.</title>
        <authorList>
            <consortium name="The Broad Institute Genomics Platform"/>
            <person name="Russ C."/>
            <person name="Tyler B."/>
            <person name="van West P."/>
            <person name="Dieguez-Uribeondo J."/>
            <person name="Young S.K."/>
            <person name="Zeng Q."/>
            <person name="Gargeya S."/>
            <person name="Fitzgerald M."/>
            <person name="Abouelleil A."/>
            <person name="Alvarado L."/>
            <person name="Chapman S.B."/>
            <person name="Gainer-Dewar J."/>
            <person name="Goldberg J."/>
            <person name="Griggs A."/>
            <person name="Gujja S."/>
            <person name="Hansen M."/>
            <person name="Howarth C."/>
            <person name="Imamovic A."/>
            <person name="Ireland A."/>
            <person name="Larimer J."/>
            <person name="McCowan C."/>
            <person name="Murphy C."/>
            <person name="Pearson M."/>
            <person name="Poon T.W."/>
            <person name="Priest M."/>
            <person name="Roberts A."/>
            <person name="Saif S."/>
            <person name="Shea T."/>
            <person name="Sykes S."/>
            <person name="Wortman J."/>
            <person name="Nusbaum C."/>
            <person name="Birren B."/>
        </authorList>
    </citation>
    <scope>NUCLEOTIDE SEQUENCE [LARGE SCALE GENOMIC DNA]</scope>
    <source>
        <strain evidence="1">APO3</strain>
    </source>
</reference>
<accession>W4GG64</accession>
<organism evidence="1">
    <name type="scientific">Aphanomyces astaci</name>
    <name type="common">Crayfish plague agent</name>
    <dbReference type="NCBI Taxonomy" id="112090"/>
    <lineage>
        <taxon>Eukaryota</taxon>
        <taxon>Sar</taxon>
        <taxon>Stramenopiles</taxon>
        <taxon>Oomycota</taxon>
        <taxon>Saprolegniomycetes</taxon>
        <taxon>Saprolegniales</taxon>
        <taxon>Verrucalvaceae</taxon>
        <taxon>Aphanomyces</taxon>
    </lineage>
</organism>